<protein>
    <recommendedName>
        <fullName evidence="6">CCHC-type domain-containing protein</fullName>
    </recommendedName>
</protein>
<proteinExistence type="predicted"/>
<dbReference type="EMBL" id="CATQJA010000748">
    <property type="protein sequence ID" value="CAJ0563758.1"/>
    <property type="molecule type" value="Genomic_DNA"/>
</dbReference>
<dbReference type="GO" id="GO:0019899">
    <property type="term" value="F:enzyme binding"/>
    <property type="evidence" value="ECO:0007669"/>
    <property type="project" value="UniProtKB-ARBA"/>
</dbReference>
<evidence type="ECO:0000256" key="1">
    <source>
        <dbReference type="ARBA" id="ARBA00022723"/>
    </source>
</evidence>
<feature type="region of interest" description="Disordered" evidence="5">
    <location>
        <begin position="108"/>
        <end position="137"/>
    </location>
</feature>
<evidence type="ECO:0000256" key="2">
    <source>
        <dbReference type="ARBA" id="ARBA00022771"/>
    </source>
</evidence>
<dbReference type="InterPro" id="IPR001878">
    <property type="entry name" value="Znf_CCHC"/>
</dbReference>
<evidence type="ECO:0000256" key="5">
    <source>
        <dbReference type="SAM" id="MobiDB-lite"/>
    </source>
</evidence>
<feature type="non-terminal residue" evidence="7">
    <location>
        <position position="269"/>
    </location>
</feature>
<evidence type="ECO:0000259" key="6">
    <source>
        <dbReference type="PROSITE" id="PS50158"/>
    </source>
</evidence>
<dbReference type="GO" id="GO:0008270">
    <property type="term" value="F:zinc ion binding"/>
    <property type="evidence" value="ECO:0007669"/>
    <property type="project" value="UniProtKB-KW"/>
</dbReference>
<dbReference type="SMART" id="SM01328">
    <property type="entry name" value="zf-3CxxC"/>
    <property type="match status" value="1"/>
</dbReference>
<evidence type="ECO:0000313" key="8">
    <source>
        <dbReference type="Proteomes" id="UP001177023"/>
    </source>
</evidence>
<gene>
    <name evidence="7" type="ORF">MSPICULIGERA_LOCUS2541</name>
</gene>
<keyword evidence="1" id="KW-0479">Metal-binding</keyword>
<evidence type="ECO:0000256" key="4">
    <source>
        <dbReference type="PROSITE-ProRule" id="PRU00047"/>
    </source>
</evidence>
<keyword evidence="3" id="KW-0862">Zinc</keyword>
<accession>A0AA36C7J8</accession>
<dbReference type="Pfam" id="PF17180">
    <property type="entry name" value="Zn_ribbon_3CxxC_2"/>
    <property type="match status" value="1"/>
</dbReference>
<dbReference type="Proteomes" id="UP001177023">
    <property type="component" value="Unassembled WGS sequence"/>
</dbReference>
<feature type="region of interest" description="Disordered" evidence="5">
    <location>
        <begin position="36"/>
        <end position="72"/>
    </location>
</feature>
<organism evidence="7 8">
    <name type="scientific">Mesorhabditis spiculigera</name>
    <dbReference type="NCBI Taxonomy" id="96644"/>
    <lineage>
        <taxon>Eukaryota</taxon>
        <taxon>Metazoa</taxon>
        <taxon>Ecdysozoa</taxon>
        <taxon>Nematoda</taxon>
        <taxon>Chromadorea</taxon>
        <taxon>Rhabditida</taxon>
        <taxon>Rhabditina</taxon>
        <taxon>Rhabditomorpha</taxon>
        <taxon>Rhabditoidea</taxon>
        <taxon>Rhabditidae</taxon>
        <taxon>Mesorhabditinae</taxon>
        <taxon>Mesorhabditis</taxon>
    </lineage>
</organism>
<dbReference type="PROSITE" id="PS50158">
    <property type="entry name" value="ZF_CCHC"/>
    <property type="match status" value="1"/>
</dbReference>
<sequence length="269" mass="29572">MFEYDRWPDLGLNMRRRDETDFKNDFREISQAISAAQTIPREQFDCGSSSGYGSPGGTPLASPHSQPPGNVGLLPIHVQRAFRDAGYSIDIEPQPAFAHATSAMMPPISPITAATTPDKKKPAADDPNGPAPTEDGLSMDDIRAFEQLLCSPKKAPPSKYQCHICYQNGHYISDCPQRFSSAYDELTPYQGRKKCYGEFQCQHCKRKWTSQNSVANEAQSCIKCHVPVFPHKQLPVEKAVTLGLIKPQKAPPTKIAPIGHGRPPAAKGK</sequence>
<comment type="caution">
    <text evidence="7">The sequence shown here is derived from an EMBL/GenBank/DDBJ whole genome shotgun (WGS) entry which is preliminary data.</text>
</comment>
<dbReference type="SUPFAM" id="SSF57756">
    <property type="entry name" value="Retrovirus zinc finger-like domains"/>
    <property type="match status" value="1"/>
</dbReference>
<dbReference type="InterPro" id="IPR033446">
    <property type="entry name" value="ZCCHC24_Znf-3CxxC"/>
</dbReference>
<dbReference type="AlphaFoldDB" id="A0AA36C7J8"/>
<evidence type="ECO:0000313" key="7">
    <source>
        <dbReference type="EMBL" id="CAJ0563758.1"/>
    </source>
</evidence>
<dbReference type="GO" id="GO:0005737">
    <property type="term" value="C:cytoplasm"/>
    <property type="evidence" value="ECO:0007669"/>
    <property type="project" value="UniProtKB-ARBA"/>
</dbReference>
<feature type="domain" description="CCHC-type" evidence="6">
    <location>
        <begin position="162"/>
        <end position="177"/>
    </location>
</feature>
<evidence type="ECO:0000256" key="3">
    <source>
        <dbReference type="ARBA" id="ARBA00022833"/>
    </source>
</evidence>
<dbReference type="InterPro" id="IPR025829">
    <property type="entry name" value="Zn_knuckle_CX2CX3GHX4C"/>
</dbReference>
<dbReference type="Gene3D" id="4.10.60.10">
    <property type="entry name" value="Zinc finger, CCHC-type"/>
    <property type="match status" value="1"/>
</dbReference>
<reference evidence="7" key="1">
    <citation type="submission" date="2023-06" db="EMBL/GenBank/DDBJ databases">
        <authorList>
            <person name="Delattre M."/>
        </authorList>
    </citation>
    <scope>NUCLEOTIDE SEQUENCE</scope>
    <source>
        <strain evidence="7">AF72</strain>
    </source>
</reference>
<name>A0AA36C7J8_9BILA</name>
<keyword evidence="2 4" id="KW-0863">Zinc-finger</keyword>
<dbReference type="GO" id="GO:0003676">
    <property type="term" value="F:nucleic acid binding"/>
    <property type="evidence" value="ECO:0007669"/>
    <property type="project" value="InterPro"/>
</dbReference>
<dbReference type="InterPro" id="IPR027377">
    <property type="entry name" value="ZAR1/RTP1-5-like_Znf-3CxxC"/>
</dbReference>
<dbReference type="InterPro" id="IPR036875">
    <property type="entry name" value="Znf_CCHC_sf"/>
</dbReference>
<dbReference type="Pfam" id="PF13696">
    <property type="entry name" value="zf-CCHC_2"/>
    <property type="match status" value="1"/>
</dbReference>
<keyword evidence="8" id="KW-1185">Reference proteome</keyword>